<accession>A0A6A6VHH3</accession>
<dbReference type="AlphaFoldDB" id="A0A6A6VHH3"/>
<evidence type="ECO:0000313" key="3">
    <source>
        <dbReference type="Proteomes" id="UP000799440"/>
    </source>
</evidence>
<dbReference type="Proteomes" id="UP000799440">
    <property type="component" value="Unassembled WGS sequence"/>
</dbReference>
<reference evidence="2" key="1">
    <citation type="journal article" date="2020" name="Stud. Mycol.">
        <title>101 Dothideomycetes genomes: a test case for predicting lifestyles and emergence of pathogens.</title>
        <authorList>
            <person name="Haridas S."/>
            <person name="Albert R."/>
            <person name="Binder M."/>
            <person name="Bloem J."/>
            <person name="Labutti K."/>
            <person name="Salamov A."/>
            <person name="Andreopoulos B."/>
            <person name="Baker S."/>
            <person name="Barry K."/>
            <person name="Bills G."/>
            <person name="Bluhm B."/>
            <person name="Cannon C."/>
            <person name="Castanera R."/>
            <person name="Culley D."/>
            <person name="Daum C."/>
            <person name="Ezra D."/>
            <person name="Gonzalez J."/>
            <person name="Henrissat B."/>
            <person name="Kuo A."/>
            <person name="Liang C."/>
            <person name="Lipzen A."/>
            <person name="Lutzoni F."/>
            <person name="Magnuson J."/>
            <person name="Mondo S."/>
            <person name="Nolan M."/>
            <person name="Ohm R."/>
            <person name="Pangilinan J."/>
            <person name="Park H.-J."/>
            <person name="Ramirez L."/>
            <person name="Alfaro M."/>
            <person name="Sun H."/>
            <person name="Tritt A."/>
            <person name="Yoshinaga Y."/>
            <person name="Zwiers L.-H."/>
            <person name="Turgeon B."/>
            <person name="Goodwin S."/>
            <person name="Spatafora J."/>
            <person name="Crous P."/>
            <person name="Grigoriev I."/>
        </authorList>
    </citation>
    <scope>NUCLEOTIDE SEQUENCE</scope>
    <source>
        <strain evidence="2">CBS 119925</strain>
    </source>
</reference>
<organism evidence="2 3">
    <name type="scientific">Sporormia fimetaria CBS 119925</name>
    <dbReference type="NCBI Taxonomy" id="1340428"/>
    <lineage>
        <taxon>Eukaryota</taxon>
        <taxon>Fungi</taxon>
        <taxon>Dikarya</taxon>
        <taxon>Ascomycota</taxon>
        <taxon>Pezizomycotina</taxon>
        <taxon>Dothideomycetes</taxon>
        <taxon>Pleosporomycetidae</taxon>
        <taxon>Pleosporales</taxon>
        <taxon>Sporormiaceae</taxon>
        <taxon>Sporormia</taxon>
    </lineage>
</organism>
<protein>
    <submittedName>
        <fullName evidence="2">Uncharacterized protein</fullName>
    </submittedName>
</protein>
<dbReference type="EMBL" id="MU006567">
    <property type="protein sequence ID" value="KAF2749030.1"/>
    <property type="molecule type" value="Genomic_DNA"/>
</dbReference>
<keyword evidence="3" id="KW-1185">Reference proteome</keyword>
<evidence type="ECO:0000313" key="2">
    <source>
        <dbReference type="EMBL" id="KAF2749030.1"/>
    </source>
</evidence>
<sequence>MHDNQDRRVRTPKHPASVFMSIQLSPDRRLTPTQRTDPFGVMYTTTVEQPLPRAPRNNRVKELSIRAPPRLG</sequence>
<proteinExistence type="predicted"/>
<feature type="region of interest" description="Disordered" evidence="1">
    <location>
        <begin position="52"/>
        <end position="72"/>
    </location>
</feature>
<gene>
    <name evidence="2" type="ORF">M011DRAFT_466148</name>
</gene>
<name>A0A6A6VHH3_9PLEO</name>
<evidence type="ECO:0000256" key="1">
    <source>
        <dbReference type="SAM" id="MobiDB-lite"/>
    </source>
</evidence>